<feature type="signal peptide" evidence="7">
    <location>
        <begin position="1"/>
        <end position="25"/>
    </location>
</feature>
<evidence type="ECO:0000256" key="2">
    <source>
        <dbReference type="ARBA" id="ARBA00022525"/>
    </source>
</evidence>
<dbReference type="SUPFAM" id="SSF53300">
    <property type="entry name" value="vWA-like"/>
    <property type="match status" value="1"/>
</dbReference>
<proteinExistence type="predicted"/>
<dbReference type="PROSITE" id="PS50234">
    <property type="entry name" value="VWFA"/>
    <property type="match status" value="1"/>
</dbReference>
<dbReference type="SMART" id="SM00327">
    <property type="entry name" value="VWA"/>
    <property type="match status" value="1"/>
</dbReference>
<dbReference type="InterPro" id="IPR041033">
    <property type="entry name" value="SpaA_PFL_dom_1"/>
</dbReference>
<dbReference type="Pfam" id="PF05738">
    <property type="entry name" value="Cna_B"/>
    <property type="match status" value="1"/>
</dbReference>
<gene>
    <name evidence="10" type="ORF">ACFO3L_03945</name>
</gene>
<feature type="domain" description="VWFA" evidence="8">
    <location>
        <begin position="377"/>
        <end position="549"/>
    </location>
</feature>
<evidence type="ECO:0000256" key="6">
    <source>
        <dbReference type="SAM" id="Phobius"/>
    </source>
</evidence>
<evidence type="ECO:0000313" key="10">
    <source>
        <dbReference type="EMBL" id="MFC4709786.1"/>
    </source>
</evidence>
<dbReference type="Pfam" id="PF00746">
    <property type="entry name" value="Gram_pos_anchor"/>
    <property type="match status" value="1"/>
</dbReference>
<dbReference type="Gene3D" id="2.60.40.1140">
    <property type="entry name" value="Collagen-binding surface protein Cna, B-type domain"/>
    <property type="match status" value="1"/>
</dbReference>
<dbReference type="InterPro" id="IPR013783">
    <property type="entry name" value="Ig-like_fold"/>
</dbReference>
<keyword evidence="4" id="KW-0572">Peptidoglycan-anchor</keyword>
<accession>A0ABV9M1U1</accession>
<evidence type="ECO:0000256" key="5">
    <source>
        <dbReference type="SAM" id="MobiDB-lite"/>
    </source>
</evidence>
<dbReference type="InterPro" id="IPR049319">
    <property type="entry name" value="GBS104-like_Ig"/>
</dbReference>
<feature type="compositionally biased region" description="Low complexity" evidence="5">
    <location>
        <begin position="218"/>
        <end position="234"/>
    </location>
</feature>
<keyword evidence="6" id="KW-0812">Transmembrane</keyword>
<dbReference type="NCBIfam" id="TIGR01167">
    <property type="entry name" value="LPXTG_anchor"/>
    <property type="match status" value="1"/>
</dbReference>
<dbReference type="InterPro" id="IPR019931">
    <property type="entry name" value="LPXTG_anchor"/>
</dbReference>
<keyword evidence="11" id="KW-1185">Reference proteome</keyword>
<reference evidence="11" key="1">
    <citation type="journal article" date="2019" name="Int. J. Syst. Evol. Microbiol.">
        <title>The Global Catalogue of Microorganisms (GCM) 10K type strain sequencing project: providing services to taxonomists for standard genome sequencing and annotation.</title>
        <authorList>
            <consortium name="The Broad Institute Genomics Platform"/>
            <consortium name="The Broad Institute Genome Sequencing Center for Infectious Disease"/>
            <person name="Wu L."/>
            <person name="Ma J."/>
        </authorList>
    </citation>
    <scope>NUCLEOTIDE SEQUENCE [LARGE SCALE GENOMIC DNA]</scope>
    <source>
        <strain evidence="11">CGMCC 1.19061</strain>
    </source>
</reference>
<dbReference type="PROSITE" id="PS50847">
    <property type="entry name" value="GRAM_POS_ANCHORING"/>
    <property type="match status" value="1"/>
</dbReference>
<evidence type="ECO:0000256" key="3">
    <source>
        <dbReference type="ARBA" id="ARBA00022729"/>
    </source>
</evidence>
<dbReference type="Gene3D" id="2.60.40.2110">
    <property type="match status" value="1"/>
</dbReference>
<organism evidence="10 11">
    <name type="scientific">Enterococcus eurekensis</name>
    <dbReference type="NCBI Taxonomy" id="1159753"/>
    <lineage>
        <taxon>Bacteria</taxon>
        <taxon>Bacillati</taxon>
        <taxon>Bacillota</taxon>
        <taxon>Bacilli</taxon>
        <taxon>Lactobacillales</taxon>
        <taxon>Enterococcaceae</taxon>
        <taxon>Enterococcus</taxon>
    </lineage>
</organism>
<keyword evidence="1" id="KW-0134">Cell wall</keyword>
<comment type="caution">
    <text evidence="10">The sequence shown here is derived from an EMBL/GenBank/DDBJ whole genome shotgun (WGS) entry which is preliminary data.</text>
</comment>
<feature type="region of interest" description="Disordered" evidence="5">
    <location>
        <begin position="185"/>
        <end position="247"/>
    </location>
</feature>
<name>A0ABV9M1U1_9ENTE</name>
<evidence type="ECO:0000259" key="8">
    <source>
        <dbReference type="PROSITE" id="PS50234"/>
    </source>
</evidence>
<dbReference type="CDD" id="cd00222">
    <property type="entry name" value="CollagenBindB"/>
    <property type="match status" value="1"/>
</dbReference>
<dbReference type="Gene3D" id="2.60.40.10">
    <property type="entry name" value="Immunoglobulins"/>
    <property type="match status" value="2"/>
</dbReference>
<dbReference type="Gene3D" id="3.40.50.410">
    <property type="entry name" value="von Willebrand factor, type A domain"/>
    <property type="match status" value="1"/>
</dbReference>
<feature type="transmembrane region" description="Helical" evidence="6">
    <location>
        <begin position="1095"/>
        <end position="1115"/>
    </location>
</feature>
<evidence type="ECO:0000313" key="11">
    <source>
        <dbReference type="Proteomes" id="UP001596026"/>
    </source>
</evidence>
<dbReference type="Pfam" id="PF21426">
    <property type="entry name" value="GBS104-like_Ig"/>
    <property type="match status" value="1"/>
</dbReference>
<dbReference type="CDD" id="cd00198">
    <property type="entry name" value="vWFA"/>
    <property type="match status" value="1"/>
</dbReference>
<protein>
    <submittedName>
        <fullName evidence="10">SpaA isopeptide-forming pilin-related protein</fullName>
    </submittedName>
</protein>
<keyword evidence="2" id="KW-0964">Secreted</keyword>
<dbReference type="InterPro" id="IPR008454">
    <property type="entry name" value="Collagen-bd_Cna-like_B-typ_dom"/>
</dbReference>
<evidence type="ECO:0000256" key="7">
    <source>
        <dbReference type="SAM" id="SignalP"/>
    </source>
</evidence>
<keyword evidence="6" id="KW-1133">Transmembrane helix</keyword>
<dbReference type="RefSeq" id="WP_379964057.1">
    <property type="nucleotide sequence ID" value="NZ_JBHSGT010000020.1"/>
</dbReference>
<evidence type="ECO:0000256" key="4">
    <source>
        <dbReference type="ARBA" id="ARBA00023088"/>
    </source>
</evidence>
<feature type="domain" description="Gram-positive cocci surface proteins LPxTG" evidence="9">
    <location>
        <begin position="1084"/>
        <end position="1122"/>
    </location>
</feature>
<evidence type="ECO:0000256" key="1">
    <source>
        <dbReference type="ARBA" id="ARBA00022512"/>
    </source>
</evidence>
<dbReference type="EMBL" id="JBHSGT010000020">
    <property type="protein sequence ID" value="MFC4709786.1"/>
    <property type="molecule type" value="Genomic_DNA"/>
</dbReference>
<dbReference type="Pfam" id="PF17802">
    <property type="entry name" value="SpaA"/>
    <property type="match status" value="2"/>
</dbReference>
<feature type="compositionally biased region" description="Low complexity" evidence="5">
    <location>
        <begin position="185"/>
        <end position="203"/>
    </location>
</feature>
<dbReference type="InterPro" id="IPR036465">
    <property type="entry name" value="vWFA_dom_sf"/>
</dbReference>
<feature type="chain" id="PRO_5047539691" evidence="7">
    <location>
        <begin position="26"/>
        <end position="1122"/>
    </location>
</feature>
<keyword evidence="3 7" id="KW-0732">Signal</keyword>
<evidence type="ECO:0000259" key="9">
    <source>
        <dbReference type="PROSITE" id="PS50847"/>
    </source>
</evidence>
<keyword evidence="6" id="KW-0472">Membrane</keyword>
<dbReference type="Pfam" id="PF00092">
    <property type="entry name" value="VWA"/>
    <property type="match status" value="1"/>
</dbReference>
<sequence length="1122" mass="121913">MRKKGMVWFSLLLLLISFLPSFLQAYVVHAQSPDEVKQTVIQSNYLNVSTTAKQVDQELLWEIDYSIGVPAENHTRRIKIKVFNQDERNVIQPEQLSGWVTSADNWFQTEALSQTGKGKVVIRTALDVKELQLKVQLDEEVINEIEVAGESPDETTTTQEKVFTENILEAPFANSHTLSAPIVQASAESTSSSTSVEESPVETTEADSQVTETDTSEESTNTTETSKTESSPSESSEKESTETSSSQAETLINNFNYNMGIMPFAVAPYVDPFAYTPDGGKFPTHGTNNYTVTLDDLDIKNYNYSSNTDPKAGVPPIKNVLSGNMNFDNGYHAYKVTDNPAQDIYMKKIAMPTDDPTKFKIQLDMIGGYLETRKNVDVVFVVDKSGSMQGSNWSALNNALSTFANGLLGNVNNPDGAVKLGLASFGGVQENQTWRAFGEVGNFGGLQGNYTGFTTSASSFLNHKILTVTPTGGTPTFLGLDAGLELLTNTAYNSRSNAEKVLIILTDGQPTYAPTGRYTGIRQTSTIANNRMTRTTPSSTVERFTAGSGLFTGDGSSTPQTTRDAIISHANSRTSSYPGIERYAIGFNVDNVGDILAALGPKGQYSATNQANLTTVLNIIKQKILDISSLIRDAKVFDPMSQYVDLNATTVKTSALQVNLTSPRTMTVIPSTGGNYPEYAQNVVIDKTGNKVNLSNLTLSGSSTKLDGFRVEYEVTLKDAYQDGKFYPTNGPTYLADENYPNPFGFAVPSVKHYKTINIPVEKIWNDDNNDWNTRQDITLQLQRQNGSNWENVANNAFAIAKTATGNALKHTFSNLPSYANGQAINYRIVEIPDRVLGYDPGVTTPVSTNVQANDKTLKMTNNLKKIPLGKFTKINQNGDRLTGVKFKLFKSDGTTQIGAEKTSIANGEVDFSDIQLPVGTYILRETEALPGYETAPDKTIIVTDTGTTTANLVITGLDEKPNEDGNQVVNHLRLFTLKVTKEDNHGNALEGATFTLKRTIPTPETPISGTTNQNIFTFAGLSAGTYILTETSPPNGYIGVEAMTVVISANGQVTINGVVQEATPTEGETLIELTVKNKEKGQLPSTGGHGTQQFLVAALVLAGIAGAIAVYYVYRNRKEAE</sequence>
<dbReference type="InterPro" id="IPR002035">
    <property type="entry name" value="VWF_A"/>
</dbReference>
<dbReference type="Proteomes" id="UP001596026">
    <property type="component" value="Unassembled WGS sequence"/>
</dbReference>
<dbReference type="SUPFAM" id="SSF49478">
    <property type="entry name" value="Cna protein B-type domain"/>
    <property type="match status" value="2"/>
</dbReference>